<dbReference type="PANTHER" id="PTHR37938">
    <property type="entry name" value="BLL0215 PROTEIN"/>
    <property type="match status" value="1"/>
</dbReference>
<dbReference type="AlphaFoldDB" id="A0AAX2GZY5"/>
<keyword evidence="2" id="KW-1133">Transmembrane helix</keyword>
<keyword evidence="2" id="KW-0812">Transmembrane</keyword>
<feature type="coiled-coil region" evidence="1">
    <location>
        <begin position="139"/>
        <end position="175"/>
    </location>
</feature>
<keyword evidence="6" id="KW-1185">Reference proteome</keyword>
<evidence type="ECO:0000313" key="6">
    <source>
        <dbReference type="Proteomes" id="UP000065822"/>
    </source>
</evidence>
<sequence>MNDTQMNDKQVLVLSEKHWISYVLPALAVIVALYLLFLGKYWWILSCILLGYAVWSYFVSRSVSLTLTDKELIIKSGVLPWNRTYFNIPVYDIYEAFYEKGMISYLLGYGTVSIRRTDGVSTAFSYTYMTRYNDMVGQINALIRQEKEALRNAEVARAEAVRLEAERNAEAARNAEVARAAEANRQTVTNANTFSVADEISKLNSLKLRGLITEEEFQQQKQRLMQNA</sequence>
<dbReference type="InterPro" id="IPR018649">
    <property type="entry name" value="SHOCT"/>
</dbReference>
<dbReference type="KEGG" id="chg:AXF12_00250"/>
<proteinExistence type="predicted"/>
<dbReference type="Proteomes" id="UP000065822">
    <property type="component" value="Chromosome"/>
</dbReference>
<feature type="domain" description="SHOCT" evidence="3">
    <location>
        <begin position="198"/>
        <end position="225"/>
    </location>
</feature>
<dbReference type="EMBL" id="CP014227">
    <property type="protein sequence ID" value="AMD84106.1"/>
    <property type="molecule type" value="Genomic_DNA"/>
</dbReference>
<dbReference type="Pfam" id="PF09851">
    <property type="entry name" value="SHOCT"/>
    <property type="match status" value="1"/>
</dbReference>
<feature type="transmembrane region" description="Helical" evidence="2">
    <location>
        <begin position="20"/>
        <end position="37"/>
    </location>
</feature>
<reference evidence="4 6" key="1">
    <citation type="submission" date="2016-02" db="EMBL/GenBank/DDBJ databases">
        <authorList>
            <person name="Holder M.E."/>
            <person name="Ajami N.J."/>
            <person name="Petrosino J.F."/>
        </authorList>
    </citation>
    <scope>NUCLEOTIDE SEQUENCE [LARGE SCALE GENOMIC DNA]</scope>
    <source>
        <strain evidence="4 6">CCUG 32990</strain>
    </source>
</reference>
<accession>A0AAX2GZY5</accession>
<keyword evidence="2" id="KW-0472">Membrane</keyword>
<name>A0AAX2GZY5_9FLAO</name>
<dbReference type="RefSeq" id="WP_066427536.1">
    <property type="nucleotide sequence ID" value="NZ_CP014227.1"/>
</dbReference>
<feature type="transmembrane region" description="Helical" evidence="2">
    <location>
        <begin position="43"/>
        <end position="60"/>
    </location>
</feature>
<evidence type="ECO:0000313" key="7">
    <source>
        <dbReference type="Proteomes" id="UP000215539"/>
    </source>
</evidence>
<organism evidence="5 7">
    <name type="scientific">Capnocytophaga haemolytica</name>
    <dbReference type="NCBI Taxonomy" id="45243"/>
    <lineage>
        <taxon>Bacteria</taxon>
        <taxon>Pseudomonadati</taxon>
        <taxon>Bacteroidota</taxon>
        <taxon>Flavobacteriia</taxon>
        <taxon>Flavobacteriales</taxon>
        <taxon>Flavobacteriaceae</taxon>
        <taxon>Capnocytophaga</taxon>
    </lineage>
</organism>
<dbReference type="PANTHER" id="PTHR37938:SF1">
    <property type="entry name" value="BLL0215 PROTEIN"/>
    <property type="match status" value="1"/>
</dbReference>
<evidence type="ECO:0000256" key="2">
    <source>
        <dbReference type="SAM" id="Phobius"/>
    </source>
</evidence>
<dbReference type="Proteomes" id="UP000215539">
    <property type="component" value="Chromosome 1"/>
</dbReference>
<evidence type="ECO:0000313" key="5">
    <source>
        <dbReference type="EMBL" id="SNV13442.1"/>
    </source>
</evidence>
<evidence type="ECO:0000256" key="1">
    <source>
        <dbReference type="SAM" id="Coils"/>
    </source>
</evidence>
<reference evidence="5 7" key="2">
    <citation type="submission" date="2017-06" db="EMBL/GenBank/DDBJ databases">
        <authorList>
            <consortium name="Pathogen Informatics"/>
        </authorList>
    </citation>
    <scope>NUCLEOTIDE SEQUENCE [LARGE SCALE GENOMIC DNA]</scope>
    <source>
        <strain evidence="5 7">NCTC12947</strain>
    </source>
</reference>
<dbReference type="EMBL" id="LT906449">
    <property type="protein sequence ID" value="SNV13442.1"/>
    <property type="molecule type" value="Genomic_DNA"/>
</dbReference>
<evidence type="ECO:0000313" key="4">
    <source>
        <dbReference type="EMBL" id="AMD84106.1"/>
    </source>
</evidence>
<evidence type="ECO:0000259" key="3">
    <source>
        <dbReference type="Pfam" id="PF09851"/>
    </source>
</evidence>
<keyword evidence="1" id="KW-0175">Coiled coil</keyword>
<gene>
    <name evidence="4" type="ORF">AXF12_00250</name>
    <name evidence="5" type="ORF">SAMEA44541418_01723</name>
</gene>
<protein>
    <recommendedName>
        <fullName evidence="3">SHOCT domain-containing protein</fullName>
    </recommendedName>
</protein>